<dbReference type="OrthoDB" id="4522759at2"/>
<evidence type="ECO:0000256" key="4">
    <source>
        <dbReference type="ARBA" id="ARBA00023186"/>
    </source>
</evidence>
<evidence type="ECO:0000313" key="5">
    <source>
        <dbReference type="EMBL" id="MQY19494.1"/>
    </source>
</evidence>
<keyword evidence="3" id="KW-0963">Cytoplasm</keyword>
<gene>
    <name evidence="5" type="ORF">NRB20_25840</name>
</gene>
<evidence type="ECO:0000256" key="2">
    <source>
        <dbReference type="ARBA" id="ARBA00006411"/>
    </source>
</evidence>
<organism evidence="5 6">
    <name type="scientific">Nocardia macrotermitis</name>
    <dbReference type="NCBI Taxonomy" id="2585198"/>
    <lineage>
        <taxon>Bacteria</taxon>
        <taxon>Bacillati</taxon>
        <taxon>Actinomycetota</taxon>
        <taxon>Actinomycetes</taxon>
        <taxon>Mycobacteriales</taxon>
        <taxon>Nocardiaceae</taxon>
        <taxon>Nocardia</taxon>
    </lineage>
</organism>
<dbReference type="Proteomes" id="UP000438448">
    <property type="component" value="Unassembled WGS sequence"/>
</dbReference>
<dbReference type="Pfam" id="PF14011">
    <property type="entry name" value="ESX-1_EspG"/>
    <property type="match status" value="1"/>
</dbReference>
<dbReference type="EMBL" id="WEGK01000004">
    <property type="protein sequence ID" value="MQY19494.1"/>
    <property type="molecule type" value="Genomic_DNA"/>
</dbReference>
<comment type="caution">
    <text evidence="5">The sequence shown here is derived from an EMBL/GenBank/DDBJ whole genome shotgun (WGS) entry which is preliminary data.</text>
</comment>
<comment type="similarity">
    <text evidence="2">Belongs to the EspG family.</text>
</comment>
<reference evidence="5 6" key="1">
    <citation type="submission" date="2019-10" db="EMBL/GenBank/DDBJ databases">
        <title>Nocardia macrotermitis sp. nov. and Nocardia aurantia sp. nov., isolated from the gut of fungus growing-termite Macrotermes natalensis.</title>
        <authorList>
            <person name="Benndorf R."/>
            <person name="Schwitalla J."/>
            <person name="Martin K."/>
            <person name="De Beer W."/>
            <person name="Kaster A.-K."/>
            <person name="Vollmers J."/>
            <person name="Poulsen M."/>
            <person name="Beemelmanns C."/>
        </authorList>
    </citation>
    <scope>NUCLEOTIDE SEQUENCE [LARGE SCALE GENOMIC DNA]</scope>
    <source>
        <strain evidence="5 6">RB20</strain>
    </source>
</reference>
<evidence type="ECO:0000313" key="6">
    <source>
        <dbReference type="Proteomes" id="UP000438448"/>
    </source>
</evidence>
<sequence>MAEWSWEPEDFAALWLGDARDRLPSPLSYTSSLPTQDDVRRHRQQVHGRYDADERDLIEVAFRTLTDAELRIQIHGQSRALGNGKTRDYRILGARTRFNAMMLTQTADPGQDGVDGTVRCRLFRTEQLAPRLANIVPSFPPGKEKPDTFHFEDIRRPAQGFSRNTPRDRYDRLSKRPVDGGGTAALFTGSVFHTLNPWYAVQWVDVGRDGRYLQQRTREHLTIRPASPQDLTTTFQTWIERALERLREDEPDTW</sequence>
<comment type="subcellular location">
    <subcellularLocation>
        <location evidence="1">Cytoplasm</location>
    </subcellularLocation>
</comment>
<evidence type="ECO:0000256" key="3">
    <source>
        <dbReference type="ARBA" id="ARBA00022490"/>
    </source>
</evidence>
<dbReference type="AlphaFoldDB" id="A0A7K0D3I7"/>
<proteinExistence type="inferred from homology"/>
<evidence type="ECO:0000256" key="1">
    <source>
        <dbReference type="ARBA" id="ARBA00004496"/>
    </source>
</evidence>
<keyword evidence="6" id="KW-1185">Reference proteome</keyword>
<accession>A0A7K0D3I7</accession>
<protein>
    <recommendedName>
        <fullName evidence="7">ESX secretion-associated protein EspG</fullName>
    </recommendedName>
</protein>
<name>A0A7K0D3I7_9NOCA</name>
<dbReference type="RefSeq" id="WP_153410221.1">
    <property type="nucleotide sequence ID" value="NZ_WEGK01000004.1"/>
</dbReference>
<evidence type="ECO:0008006" key="7">
    <source>
        <dbReference type="Google" id="ProtNLM"/>
    </source>
</evidence>
<dbReference type="InterPro" id="IPR025734">
    <property type="entry name" value="EspG"/>
</dbReference>
<keyword evidence="4" id="KW-0143">Chaperone</keyword>